<evidence type="ECO:0000259" key="3">
    <source>
        <dbReference type="Pfam" id="PF01705"/>
    </source>
</evidence>
<feature type="transmembrane region" description="Helical" evidence="2">
    <location>
        <begin position="53"/>
        <end position="74"/>
    </location>
</feature>
<dbReference type="Pfam" id="PF01705">
    <property type="entry name" value="CX"/>
    <property type="match status" value="1"/>
</dbReference>
<sequence length="107" mass="11734">MCRMPIDSTDKQLGNIYFENNTRPREIVWSCDRFTSCCGMECCPSGGFSAGHIFLIIMGVLLSCLGICACYKCAKVSMGRSQSKYTAGTEEQPPPYHEVAGSNPYAT</sequence>
<dbReference type="WBParaSite" id="L893_g23566.t1">
    <property type="protein sequence ID" value="L893_g23566.t1"/>
    <property type="gene ID" value="L893_g23566"/>
</dbReference>
<name>A0A1I7Z7J0_9BILA</name>
<reference evidence="5" key="1">
    <citation type="submission" date="2016-11" db="UniProtKB">
        <authorList>
            <consortium name="WormBaseParasite"/>
        </authorList>
    </citation>
    <scope>IDENTIFICATION</scope>
</reference>
<feature type="region of interest" description="Disordered" evidence="1">
    <location>
        <begin position="84"/>
        <end position="107"/>
    </location>
</feature>
<dbReference type="Proteomes" id="UP000095287">
    <property type="component" value="Unplaced"/>
</dbReference>
<evidence type="ECO:0000256" key="2">
    <source>
        <dbReference type="SAM" id="Phobius"/>
    </source>
</evidence>
<keyword evidence="2" id="KW-1133">Transmembrane helix</keyword>
<organism evidence="4 5">
    <name type="scientific">Steinernema glaseri</name>
    <dbReference type="NCBI Taxonomy" id="37863"/>
    <lineage>
        <taxon>Eukaryota</taxon>
        <taxon>Metazoa</taxon>
        <taxon>Ecdysozoa</taxon>
        <taxon>Nematoda</taxon>
        <taxon>Chromadorea</taxon>
        <taxon>Rhabditida</taxon>
        <taxon>Tylenchina</taxon>
        <taxon>Panagrolaimomorpha</taxon>
        <taxon>Strongyloidoidea</taxon>
        <taxon>Steinernematidae</taxon>
        <taxon>Steinernema</taxon>
    </lineage>
</organism>
<evidence type="ECO:0000313" key="5">
    <source>
        <dbReference type="WBParaSite" id="L893_g23566.t1"/>
    </source>
</evidence>
<keyword evidence="2" id="KW-0812">Transmembrane</keyword>
<accession>A0A1I7Z7J0</accession>
<keyword evidence="2" id="KW-0472">Membrane</keyword>
<dbReference type="AlphaFoldDB" id="A0A1I7Z7J0"/>
<dbReference type="PANTHER" id="PTHR47520">
    <property type="entry name" value="CX DOMAIN-CONTAINING PROTEIN-RELATED"/>
    <property type="match status" value="1"/>
</dbReference>
<evidence type="ECO:0000256" key="1">
    <source>
        <dbReference type="SAM" id="MobiDB-lite"/>
    </source>
</evidence>
<proteinExistence type="predicted"/>
<protein>
    <submittedName>
        <fullName evidence="5">CX domain-containing protein</fullName>
    </submittedName>
</protein>
<dbReference type="InterPro" id="IPR002619">
    <property type="entry name" value="CX"/>
</dbReference>
<evidence type="ECO:0000313" key="4">
    <source>
        <dbReference type="Proteomes" id="UP000095287"/>
    </source>
</evidence>
<keyword evidence="4" id="KW-1185">Reference proteome</keyword>
<feature type="domain" description="CX" evidence="3">
    <location>
        <begin position="1"/>
        <end position="43"/>
    </location>
</feature>